<keyword evidence="3" id="KW-0779">Telomere</keyword>
<evidence type="ECO:0000256" key="4">
    <source>
        <dbReference type="SAM" id="Coils"/>
    </source>
</evidence>
<keyword evidence="4" id="KW-0175">Coiled coil</keyword>
<evidence type="ECO:0000256" key="2">
    <source>
        <dbReference type="ARBA" id="ARBA00022454"/>
    </source>
</evidence>
<dbReference type="Pfam" id="PF10451">
    <property type="entry name" value="Stn1"/>
    <property type="match status" value="1"/>
</dbReference>
<evidence type="ECO:0000259" key="6">
    <source>
        <dbReference type="Pfam" id="PF10451"/>
    </source>
</evidence>
<keyword evidence="2" id="KW-0158">Chromosome</keyword>
<sequence length="229" mass="25832">MTIQISDWDQGENFYFYKNLPIKWVRIVGVVVAIDEFAGLRIFTVDDSSGACIQCSIVIPTPAKEVIAQHQQKELAQNTAGTTPPPPQPETYNNIQVGNVVDAKGGISVLWEERRITIEKMLVLRSTAQEVALWEKRTRFRAEVLDKPWVLQNRDLRKCRQEAEQSEDKAERKRKRLKAMIEGRAAEQSATRLPEQAKFGGEAQPSTRSLDLRQILQQGGAGKYDALGL</sequence>
<dbReference type="GO" id="GO:0000781">
    <property type="term" value="C:chromosome, telomeric region"/>
    <property type="evidence" value="ECO:0007669"/>
    <property type="project" value="UniProtKB-SubCell"/>
</dbReference>
<dbReference type="InterPro" id="IPR018856">
    <property type="entry name" value="Stn1_N"/>
</dbReference>
<evidence type="ECO:0000256" key="5">
    <source>
        <dbReference type="SAM" id="MobiDB-lite"/>
    </source>
</evidence>
<dbReference type="CDD" id="cd03524">
    <property type="entry name" value="RPA2_OBF_family"/>
    <property type="match status" value="1"/>
</dbReference>
<comment type="subcellular location">
    <subcellularLocation>
        <location evidence="1">Chromosome</location>
        <location evidence="1">Telomere</location>
    </subcellularLocation>
</comment>
<feature type="region of interest" description="Disordered" evidence="5">
    <location>
        <begin position="183"/>
        <end position="210"/>
    </location>
</feature>
<proteinExistence type="predicted"/>
<dbReference type="Gene3D" id="2.40.50.140">
    <property type="entry name" value="Nucleic acid-binding proteins"/>
    <property type="match status" value="1"/>
</dbReference>
<gene>
    <name evidence="7" type="ORF">G7Z17_g3358</name>
</gene>
<accession>A0A9P5HG47</accession>
<protein>
    <recommendedName>
        <fullName evidence="6">CST complex subunit Stn1 N-terminal domain-containing protein</fullName>
    </recommendedName>
</protein>
<evidence type="ECO:0000313" key="7">
    <source>
        <dbReference type="EMBL" id="KAF7553859.1"/>
    </source>
</evidence>
<organism evidence="7 8">
    <name type="scientific">Cylindrodendrum hubeiense</name>
    <dbReference type="NCBI Taxonomy" id="595255"/>
    <lineage>
        <taxon>Eukaryota</taxon>
        <taxon>Fungi</taxon>
        <taxon>Dikarya</taxon>
        <taxon>Ascomycota</taxon>
        <taxon>Pezizomycotina</taxon>
        <taxon>Sordariomycetes</taxon>
        <taxon>Hypocreomycetidae</taxon>
        <taxon>Hypocreales</taxon>
        <taxon>Nectriaceae</taxon>
        <taxon>Cylindrodendrum</taxon>
    </lineage>
</organism>
<dbReference type="SUPFAM" id="SSF50249">
    <property type="entry name" value="Nucleic acid-binding proteins"/>
    <property type="match status" value="1"/>
</dbReference>
<feature type="coiled-coil region" evidence="4">
    <location>
        <begin position="153"/>
        <end position="180"/>
    </location>
</feature>
<dbReference type="OrthoDB" id="77828at2759"/>
<dbReference type="AlphaFoldDB" id="A0A9P5HG47"/>
<reference evidence="7" key="1">
    <citation type="submission" date="2020-03" db="EMBL/GenBank/DDBJ databases">
        <title>Draft Genome Sequence of Cylindrodendrum hubeiense.</title>
        <authorList>
            <person name="Buettner E."/>
            <person name="Kellner H."/>
        </authorList>
    </citation>
    <scope>NUCLEOTIDE SEQUENCE</scope>
    <source>
        <strain evidence="7">IHI 201604</strain>
    </source>
</reference>
<evidence type="ECO:0000256" key="1">
    <source>
        <dbReference type="ARBA" id="ARBA00004574"/>
    </source>
</evidence>
<keyword evidence="8" id="KW-1185">Reference proteome</keyword>
<dbReference type="InterPro" id="IPR012340">
    <property type="entry name" value="NA-bd_OB-fold"/>
</dbReference>
<evidence type="ECO:0000313" key="8">
    <source>
        <dbReference type="Proteomes" id="UP000722485"/>
    </source>
</evidence>
<feature type="domain" description="CST complex subunit Stn1 N-terminal" evidence="6">
    <location>
        <begin position="14"/>
        <end position="57"/>
    </location>
</feature>
<comment type="caution">
    <text evidence="7">The sequence shown here is derived from an EMBL/GenBank/DDBJ whole genome shotgun (WGS) entry which is preliminary data.</text>
</comment>
<dbReference type="EMBL" id="JAANBB010000040">
    <property type="protein sequence ID" value="KAF7553859.1"/>
    <property type="molecule type" value="Genomic_DNA"/>
</dbReference>
<name>A0A9P5HG47_9HYPO</name>
<dbReference type="Proteomes" id="UP000722485">
    <property type="component" value="Unassembled WGS sequence"/>
</dbReference>
<evidence type="ECO:0000256" key="3">
    <source>
        <dbReference type="ARBA" id="ARBA00022895"/>
    </source>
</evidence>